<reference evidence="23" key="1">
    <citation type="journal article" date="2019" name="Int. J. Syst. Evol. Microbiol.">
        <title>The Global Catalogue of Microorganisms (GCM) 10K type strain sequencing project: providing services to taxonomists for standard genome sequencing and annotation.</title>
        <authorList>
            <consortium name="The Broad Institute Genomics Platform"/>
            <consortium name="The Broad Institute Genome Sequencing Center for Infectious Disease"/>
            <person name="Wu L."/>
            <person name="Ma J."/>
        </authorList>
    </citation>
    <scope>NUCLEOTIDE SEQUENCE [LARGE SCALE GENOMIC DNA]</scope>
    <source>
        <strain evidence="23">KCTC 42964</strain>
    </source>
</reference>
<evidence type="ECO:0000256" key="15">
    <source>
        <dbReference type="ARBA" id="ARBA00024688"/>
    </source>
</evidence>
<evidence type="ECO:0000256" key="16">
    <source>
        <dbReference type="ARBA" id="ARBA00031399"/>
    </source>
</evidence>
<gene>
    <name evidence="22" type="primary">coxB</name>
    <name evidence="22" type="ORF">ACFOGJ_25465</name>
</gene>
<dbReference type="InterPro" id="IPR036257">
    <property type="entry name" value="Cyt_c_oxidase_su2_TM_sf"/>
</dbReference>
<evidence type="ECO:0000256" key="3">
    <source>
        <dbReference type="ARBA" id="ARBA00012949"/>
    </source>
</evidence>
<keyword evidence="5 18" id="KW-0349">Heme</keyword>
<feature type="transmembrane region" description="Helical" evidence="19">
    <location>
        <begin position="66"/>
        <end position="87"/>
    </location>
</feature>
<evidence type="ECO:0000256" key="13">
    <source>
        <dbReference type="ARBA" id="ARBA00023008"/>
    </source>
</evidence>
<feature type="domain" description="Cytochrome oxidase subunit II copper A binding" evidence="20">
    <location>
        <begin position="97"/>
        <end position="208"/>
    </location>
</feature>
<evidence type="ECO:0000256" key="6">
    <source>
        <dbReference type="ARBA" id="ARBA00022660"/>
    </source>
</evidence>
<keyword evidence="13" id="KW-0186">Copper</keyword>
<keyword evidence="9" id="KW-1278">Translocase</keyword>
<evidence type="ECO:0000259" key="21">
    <source>
        <dbReference type="PROSITE" id="PS51007"/>
    </source>
</evidence>
<dbReference type="NCBIfam" id="TIGR02866">
    <property type="entry name" value="CoxB"/>
    <property type="match status" value="1"/>
</dbReference>
<evidence type="ECO:0000313" key="22">
    <source>
        <dbReference type="EMBL" id="MFC3230622.1"/>
    </source>
</evidence>
<keyword evidence="23" id="KW-1185">Reference proteome</keyword>
<keyword evidence="11 19" id="KW-1133">Transmembrane helix</keyword>
<comment type="similarity">
    <text evidence="2">Belongs to the cytochrome c oxidase subunit 2 family.</text>
</comment>
<dbReference type="InterPro" id="IPR001505">
    <property type="entry name" value="Copper_CuA"/>
</dbReference>
<dbReference type="Gene3D" id="2.60.40.420">
    <property type="entry name" value="Cupredoxins - blue copper proteins"/>
    <property type="match status" value="1"/>
</dbReference>
<evidence type="ECO:0000256" key="5">
    <source>
        <dbReference type="ARBA" id="ARBA00022617"/>
    </source>
</evidence>
<keyword evidence="8 18" id="KW-0479">Metal-binding</keyword>
<dbReference type="PANTHER" id="PTHR22888">
    <property type="entry name" value="CYTOCHROME C OXIDASE, SUBUNIT II"/>
    <property type="match status" value="1"/>
</dbReference>
<dbReference type="PROSITE" id="PS50857">
    <property type="entry name" value="COX2_CUA"/>
    <property type="match status" value="1"/>
</dbReference>
<evidence type="ECO:0000256" key="9">
    <source>
        <dbReference type="ARBA" id="ARBA00022967"/>
    </source>
</evidence>
<keyword evidence="6" id="KW-0679">Respiratory chain</keyword>
<dbReference type="Pfam" id="PF00116">
    <property type="entry name" value="COX2"/>
    <property type="match status" value="1"/>
</dbReference>
<evidence type="ECO:0000259" key="20">
    <source>
        <dbReference type="PROSITE" id="PS50857"/>
    </source>
</evidence>
<evidence type="ECO:0000256" key="12">
    <source>
        <dbReference type="ARBA" id="ARBA00023004"/>
    </source>
</evidence>
<evidence type="ECO:0000256" key="4">
    <source>
        <dbReference type="ARBA" id="ARBA00022448"/>
    </source>
</evidence>
<proteinExistence type="inferred from homology"/>
<keyword evidence="4" id="KW-0813">Transport</keyword>
<dbReference type="PANTHER" id="PTHR22888:SF9">
    <property type="entry name" value="CYTOCHROME C OXIDASE SUBUNIT 2"/>
    <property type="match status" value="1"/>
</dbReference>
<evidence type="ECO:0000256" key="17">
    <source>
        <dbReference type="ARBA" id="ARBA00047816"/>
    </source>
</evidence>
<dbReference type="InterPro" id="IPR009056">
    <property type="entry name" value="Cyt_c-like_dom"/>
</dbReference>
<comment type="function">
    <text evidence="15">Subunits I and II form the functional core of the enzyme complex. Electrons originating in cytochrome c are transferred via heme a and Cu(A) to the binuclear center formed by heme a3 and Cu(B).</text>
</comment>
<comment type="catalytic activity">
    <reaction evidence="17">
        <text>4 Fe(II)-[cytochrome c] + O2 + 8 H(+)(in) = 4 Fe(III)-[cytochrome c] + 2 H2O + 4 H(+)(out)</text>
        <dbReference type="Rhea" id="RHEA:11436"/>
        <dbReference type="Rhea" id="RHEA-COMP:10350"/>
        <dbReference type="Rhea" id="RHEA-COMP:14399"/>
        <dbReference type="ChEBI" id="CHEBI:15377"/>
        <dbReference type="ChEBI" id="CHEBI:15378"/>
        <dbReference type="ChEBI" id="CHEBI:15379"/>
        <dbReference type="ChEBI" id="CHEBI:29033"/>
        <dbReference type="ChEBI" id="CHEBI:29034"/>
        <dbReference type="EC" id="7.1.1.9"/>
    </reaction>
</comment>
<dbReference type="InterPro" id="IPR014222">
    <property type="entry name" value="Cyt_c_oxidase_su2"/>
</dbReference>
<accession>A0ABV7L7H9</accession>
<dbReference type="RefSeq" id="WP_379905960.1">
    <property type="nucleotide sequence ID" value="NZ_JBHRTR010000048.1"/>
</dbReference>
<keyword evidence="12 18" id="KW-0408">Iron</keyword>
<organism evidence="22 23">
    <name type="scientific">Marinibaculum pumilum</name>
    <dbReference type="NCBI Taxonomy" id="1766165"/>
    <lineage>
        <taxon>Bacteria</taxon>
        <taxon>Pseudomonadati</taxon>
        <taxon>Pseudomonadota</taxon>
        <taxon>Alphaproteobacteria</taxon>
        <taxon>Rhodospirillales</taxon>
        <taxon>Rhodospirillaceae</taxon>
        <taxon>Marinibaculum</taxon>
    </lineage>
</organism>
<dbReference type="Proteomes" id="UP001595528">
    <property type="component" value="Unassembled WGS sequence"/>
</dbReference>
<keyword evidence="10" id="KW-0249">Electron transport</keyword>
<dbReference type="InterPro" id="IPR036909">
    <property type="entry name" value="Cyt_c-like_dom_sf"/>
</dbReference>
<dbReference type="InterPro" id="IPR008972">
    <property type="entry name" value="Cupredoxin"/>
</dbReference>
<dbReference type="SUPFAM" id="SSF46626">
    <property type="entry name" value="Cytochrome c"/>
    <property type="match status" value="1"/>
</dbReference>
<evidence type="ECO:0000256" key="8">
    <source>
        <dbReference type="ARBA" id="ARBA00022723"/>
    </source>
</evidence>
<keyword evidence="7 19" id="KW-0812">Transmembrane</keyword>
<dbReference type="Gene3D" id="1.10.760.10">
    <property type="entry name" value="Cytochrome c-like domain"/>
    <property type="match status" value="1"/>
</dbReference>
<dbReference type="Pfam" id="PF00034">
    <property type="entry name" value="Cytochrom_C"/>
    <property type="match status" value="1"/>
</dbReference>
<feature type="transmembrane region" description="Helical" evidence="19">
    <location>
        <begin position="20"/>
        <end position="45"/>
    </location>
</feature>
<dbReference type="SUPFAM" id="SSF81464">
    <property type="entry name" value="Cytochrome c oxidase subunit II-like, transmembrane region"/>
    <property type="match status" value="1"/>
</dbReference>
<dbReference type="CDD" id="cd13915">
    <property type="entry name" value="CuRO_HCO_II_like_2"/>
    <property type="match status" value="1"/>
</dbReference>
<evidence type="ECO:0000256" key="2">
    <source>
        <dbReference type="ARBA" id="ARBA00007866"/>
    </source>
</evidence>
<evidence type="ECO:0000256" key="18">
    <source>
        <dbReference type="PROSITE-ProRule" id="PRU00433"/>
    </source>
</evidence>
<evidence type="ECO:0000256" key="10">
    <source>
        <dbReference type="ARBA" id="ARBA00022982"/>
    </source>
</evidence>
<dbReference type="EC" id="7.1.1.9" evidence="3"/>
<evidence type="ECO:0000256" key="19">
    <source>
        <dbReference type="SAM" id="Phobius"/>
    </source>
</evidence>
<dbReference type="InterPro" id="IPR045187">
    <property type="entry name" value="CcO_II"/>
</dbReference>
<evidence type="ECO:0000313" key="23">
    <source>
        <dbReference type="Proteomes" id="UP001595528"/>
    </source>
</evidence>
<keyword evidence="14 19" id="KW-0472">Membrane</keyword>
<evidence type="ECO:0000256" key="1">
    <source>
        <dbReference type="ARBA" id="ARBA00004141"/>
    </source>
</evidence>
<dbReference type="InterPro" id="IPR002429">
    <property type="entry name" value="CcO_II-like_C"/>
</dbReference>
<comment type="caution">
    <text evidence="22">The sequence shown here is derived from an EMBL/GenBank/DDBJ whole genome shotgun (WGS) entry which is preliminary data.</text>
</comment>
<dbReference type="Gene3D" id="1.10.287.90">
    <property type="match status" value="1"/>
</dbReference>
<feature type="domain" description="Cytochrome c" evidence="21">
    <location>
        <begin position="214"/>
        <end position="308"/>
    </location>
</feature>
<dbReference type="SUPFAM" id="SSF49503">
    <property type="entry name" value="Cupredoxins"/>
    <property type="match status" value="1"/>
</dbReference>
<protein>
    <recommendedName>
        <fullName evidence="3">cytochrome-c oxidase</fullName>
        <ecNumber evidence="3">7.1.1.9</ecNumber>
    </recommendedName>
    <alternativeName>
        <fullName evidence="16">Cytochrome aa3 subunit 2</fullName>
    </alternativeName>
</protein>
<evidence type="ECO:0000256" key="7">
    <source>
        <dbReference type="ARBA" id="ARBA00022692"/>
    </source>
</evidence>
<evidence type="ECO:0000256" key="14">
    <source>
        <dbReference type="ARBA" id="ARBA00023136"/>
    </source>
</evidence>
<dbReference type="EMBL" id="JBHRTR010000048">
    <property type="protein sequence ID" value="MFC3230622.1"/>
    <property type="molecule type" value="Genomic_DNA"/>
</dbReference>
<dbReference type="PROSITE" id="PS00078">
    <property type="entry name" value="COX2"/>
    <property type="match status" value="1"/>
</dbReference>
<evidence type="ECO:0000256" key="11">
    <source>
        <dbReference type="ARBA" id="ARBA00022989"/>
    </source>
</evidence>
<comment type="subcellular location">
    <subcellularLocation>
        <location evidence="1">Membrane</location>
        <topology evidence="1">Multi-pass membrane protein</topology>
    </subcellularLocation>
</comment>
<name>A0ABV7L7H9_9PROT</name>
<dbReference type="PROSITE" id="PS51007">
    <property type="entry name" value="CYTC"/>
    <property type="match status" value="1"/>
</dbReference>
<sequence length="319" mass="34955">MADLALVPETASAAAARTDLLFLVLLAFSAAITLLVAVLITLFAIRYRAGTQRDRGPLPGPLRREVELGWTLATLFLAVIIFVWAVVQDLGYLRPPAEALEIDVLAKQWMWRVRHPAGPREINRLHLPRGRDVVLRMNSSDVIHSFYLPAFRVKQDVVPGRTTSLWFRPEKTGRFRLFCAEYCGTDHSRMTGEVVVMEPEDYARWLDARPAGDGLAARGEALFTGLGCAGCHLSDSGRRAPVLAGLAGRPVLLADGSRVIADRRYLMDAILRPRQEVAAGYAPVMPGYDGILSEGELAALIAYLQRLDGPEAVQAGDGE</sequence>